<dbReference type="Pfam" id="PF07690">
    <property type="entry name" value="MFS_1"/>
    <property type="match status" value="1"/>
</dbReference>
<evidence type="ECO:0000256" key="2">
    <source>
        <dbReference type="ARBA" id="ARBA00022692"/>
    </source>
</evidence>
<comment type="caution">
    <text evidence="7">The sequence shown here is derived from an EMBL/GenBank/DDBJ whole genome shotgun (WGS) entry which is preliminary data.</text>
</comment>
<dbReference type="RefSeq" id="WP_246010190.1">
    <property type="nucleotide sequence ID" value="NZ_RCDD01000008.1"/>
</dbReference>
<evidence type="ECO:0000256" key="5">
    <source>
        <dbReference type="SAM" id="Phobius"/>
    </source>
</evidence>
<proteinExistence type="predicted"/>
<evidence type="ECO:0000259" key="6">
    <source>
        <dbReference type="PROSITE" id="PS50850"/>
    </source>
</evidence>
<keyword evidence="3 5" id="KW-1133">Transmembrane helix</keyword>
<dbReference type="InterPro" id="IPR011701">
    <property type="entry name" value="MFS"/>
</dbReference>
<evidence type="ECO:0000313" key="8">
    <source>
        <dbReference type="Proteomes" id="UP000282454"/>
    </source>
</evidence>
<dbReference type="PANTHER" id="PTHR23518:SF2">
    <property type="entry name" value="MAJOR FACILITATOR SUPERFAMILY TRANSPORTER"/>
    <property type="match status" value="1"/>
</dbReference>
<dbReference type="PROSITE" id="PS50850">
    <property type="entry name" value="MFS"/>
    <property type="match status" value="1"/>
</dbReference>
<dbReference type="PANTHER" id="PTHR23518">
    <property type="entry name" value="C-METHYLTRANSFERASE"/>
    <property type="match status" value="1"/>
</dbReference>
<feature type="transmembrane region" description="Helical" evidence="5">
    <location>
        <begin position="301"/>
        <end position="320"/>
    </location>
</feature>
<keyword evidence="2 5" id="KW-0812">Transmembrane</keyword>
<dbReference type="AlphaFoldDB" id="A0A421AVM9"/>
<feature type="transmembrane region" description="Helical" evidence="5">
    <location>
        <begin position="270"/>
        <end position="289"/>
    </location>
</feature>
<feature type="transmembrane region" description="Helical" evidence="5">
    <location>
        <begin position="332"/>
        <end position="349"/>
    </location>
</feature>
<evidence type="ECO:0000256" key="3">
    <source>
        <dbReference type="ARBA" id="ARBA00022989"/>
    </source>
</evidence>
<feature type="transmembrane region" description="Helical" evidence="5">
    <location>
        <begin position="178"/>
        <end position="197"/>
    </location>
</feature>
<dbReference type="GO" id="GO:0005886">
    <property type="term" value="C:plasma membrane"/>
    <property type="evidence" value="ECO:0007669"/>
    <property type="project" value="UniProtKB-SubCell"/>
</dbReference>
<organism evidence="7 8">
    <name type="scientific">Actinokineospora cianjurensis</name>
    <dbReference type="NCBI Taxonomy" id="585224"/>
    <lineage>
        <taxon>Bacteria</taxon>
        <taxon>Bacillati</taxon>
        <taxon>Actinomycetota</taxon>
        <taxon>Actinomycetes</taxon>
        <taxon>Pseudonocardiales</taxon>
        <taxon>Pseudonocardiaceae</taxon>
        <taxon>Actinokineospora</taxon>
    </lineage>
</organism>
<sequence>MYLRELPRGGARSAAKVPSTVLALGVVSLLTDISAEMVTAFLPMYLVYGLGAGYLQLGVVDGLYTGATALLRLAGGHIADRTGRPKALALVGYGLSAVTKLGFPAAGSSLPLIGGLLAVDRAGKGIRTGPRDAMITFASPPGQLGRAFGVHRTLDAVGALLGPVVAFALIALAAPDSVFVVSFGFAAAGVLVLATWVRDPGGRGHGAGELQVQRDPVGDHVAPELGGERVVGLAGRLDACDGEAAVAGAVPVGPERLDLRALLRPEYRRVTVLAVLLGFATVSDAFLFLAAQQRTGVDPRWLPLLPVGVAVTFLTCAVPVGRLADRFGRWRVFLLGHLLLLAVYGLLLVGGQWPVLLVALGLHGLFYAATDGVLMACVGPLVPEGQTAGGLAVVQTAQALARTCAALGFGALAASAGLGLSFVVFGVVLAGAIAVAWRLR</sequence>
<feature type="domain" description="Major facilitator superfamily (MFS) profile" evidence="6">
    <location>
        <begin position="20"/>
        <end position="440"/>
    </location>
</feature>
<evidence type="ECO:0000256" key="4">
    <source>
        <dbReference type="ARBA" id="ARBA00023136"/>
    </source>
</evidence>
<name>A0A421AVM9_9PSEU</name>
<dbReference type="SUPFAM" id="SSF103473">
    <property type="entry name" value="MFS general substrate transporter"/>
    <property type="match status" value="1"/>
</dbReference>
<dbReference type="Proteomes" id="UP000282454">
    <property type="component" value="Unassembled WGS sequence"/>
</dbReference>
<keyword evidence="4 5" id="KW-0472">Membrane</keyword>
<evidence type="ECO:0000256" key="1">
    <source>
        <dbReference type="ARBA" id="ARBA00004651"/>
    </source>
</evidence>
<comment type="subcellular location">
    <subcellularLocation>
        <location evidence="1">Cell membrane</location>
        <topology evidence="1">Multi-pass membrane protein</topology>
    </subcellularLocation>
</comment>
<gene>
    <name evidence="7" type="ORF">CLV68_6137</name>
</gene>
<dbReference type="Gene3D" id="1.20.1250.20">
    <property type="entry name" value="MFS general substrate transporter like domains"/>
    <property type="match status" value="1"/>
</dbReference>
<keyword evidence="8" id="KW-1185">Reference proteome</keyword>
<feature type="transmembrane region" description="Helical" evidence="5">
    <location>
        <begin position="21"/>
        <end position="48"/>
    </location>
</feature>
<evidence type="ECO:0000313" key="7">
    <source>
        <dbReference type="EMBL" id="RLK54135.1"/>
    </source>
</evidence>
<reference evidence="7 8" key="1">
    <citation type="submission" date="2018-10" db="EMBL/GenBank/DDBJ databases">
        <title>Genomic Encyclopedia of Archaeal and Bacterial Type Strains, Phase II (KMG-II): from individual species to whole genera.</title>
        <authorList>
            <person name="Goeker M."/>
        </authorList>
    </citation>
    <scope>NUCLEOTIDE SEQUENCE [LARGE SCALE GENOMIC DNA]</scope>
    <source>
        <strain evidence="7 8">DSM 45657</strain>
    </source>
</reference>
<dbReference type="CDD" id="cd17370">
    <property type="entry name" value="MFS_MJ1317_like"/>
    <property type="match status" value="1"/>
</dbReference>
<feature type="transmembrane region" description="Helical" evidence="5">
    <location>
        <begin position="418"/>
        <end position="437"/>
    </location>
</feature>
<accession>A0A421AVM9</accession>
<dbReference type="InterPro" id="IPR020846">
    <property type="entry name" value="MFS_dom"/>
</dbReference>
<feature type="transmembrane region" description="Helical" evidence="5">
    <location>
        <begin position="153"/>
        <end position="172"/>
    </location>
</feature>
<dbReference type="GO" id="GO:0022857">
    <property type="term" value="F:transmembrane transporter activity"/>
    <property type="evidence" value="ECO:0007669"/>
    <property type="project" value="InterPro"/>
</dbReference>
<protein>
    <submittedName>
        <fullName evidence="7">MFS transporter</fullName>
    </submittedName>
</protein>
<feature type="transmembrane region" description="Helical" evidence="5">
    <location>
        <begin position="54"/>
        <end position="74"/>
    </location>
</feature>
<dbReference type="InterPro" id="IPR036259">
    <property type="entry name" value="MFS_trans_sf"/>
</dbReference>
<dbReference type="EMBL" id="RCDD01000008">
    <property type="protein sequence ID" value="RLK54135.1"/>
    <property type="molecule type" value="Genomic_DNA"/>
</dbReference>